<dbReference type="SUPFAM" id="SSF46785">
    <property type="entry name" value="Winged helix' DNA-binding domain"/>
    <property type="match status" value="1"/>
</dbReference>
<dbReference type="AlphaFoldDB" id="A0A7C9JP24"/>
<dbReference type="InterPro" id="IPR000524">
    <property type="entry name" value="Tscrpt_reg_HTH_GntR"/>
</dbReference>
<keyword evidence="2" id="KW-0238">DNA-binding</keyword>
<dbReference type="EMBL" id="QWKH01000088">
    <property type="protein sequence ID" value="NBI35218.1"/>
    <property type="molecule type" value="Genomic_DNA"/>
</dbReference>
<reference evidence="5" key="1">
    <citation type="submission" date="2018-08" db="EMBL/GenBank/DDBJ databases">
        <title>Murine metabolic-syndrome-specific gut microbial biobank.</title>
        <authorList>
            <person name="Liu C."/>
        </authorList>
    </citation>
    <scope>NUCLEOTIDE SEQUENCE [LARGE SCALE GENOMIC DNA]</scope>
    <source>
        <strain evidence="5">Z82</strain>
    </source>
</reference>
<dbReference type="SMART" id="SM00345">
    <property type="entry name" value="HTH_GNTR"/>
    <property type="match status" value="1"/>
</dbReference>
<comment type="caution">
    <text evidence="5">The sequence shown here is derived from an EMBL/GenBank/DDBJ whole genome shotgun (WGS) entry which is preliminary data.</text>
</comment>
<dbReference type="PANTHER" id="PTHR38445">
    <property type="entry name" value="HTH-TYPE TRANSCRIPTIONAL REPRESSOR YTRA"/>
    <property type="match status" value="1"/>
</dbReference>
<dbReference type="GO" id="GO:0003677">
    <property type="term" value="F:DNA binding"/>
    <property type="evidence" value="ECO:0007669"/>
    <property type="project" value="UniProtKB-KW"/>
</dbReference>
<dbReference type="InterPro" id="IPR036388">
    <property type="entry name" value="WH-like_DNA-bd_sf"/>
</dbReference>
<keyword evidence="1" id="KW-0805">Transcription regulation</keyword>
<keyword evidence="3" id="KW-0804">Transcription</keyword>
<evidence type="ECO:0000256" key="2">
    <source>
        <dbReference type="ARBA" id="ARBA00023125"/>
    </source>
</evidence>
<evidence type="ECO:0000259" key="4">
    <source>
        <dbReference type="PROSITE" id="PS50949"/>
    </source>
</evidence>
<dbReference type="InterPro" id="IPR036390">
    <property type="entry name" value="WH_DNA-bd_sf"/>
</dbReference>
<evidence type="ECO:0000256" key="1">
    <source>
        <dbReference type="ARBA" id="ARBA00023015"/>
    </source>
</evidence>
<evidence type="ECO:0000256" key="3">
    <source>
        <dbReference type="ARBA" id="ARBA00023163"/>
    </source>
</evidence>
<proteinExistence type="predicted"/>
<sequence length="127" mass="14530">MVNQFRIDETCRIPIWVQLRNYILHLILSGQVKQGEQLPSVRELSANLEINYNTARKVYNDLMKDGFIASERGRGTFVLCSEQKAHEAAGEDVIEVMAGDFIDKCYEMGFSSKEIAAVFERKLRGRL</sequence>
<name>A0A7C9JP24_9BACT</name>
<feature type="domain" description="HTH gntR-type" evidence="4">
    <location>
        <begin position="13"/>
        <end position="81"/>
    </location>
</feature>
<dbReference type="Gene3D" id="1.10.10.10">
    <property type="entry name" value="Winged helix-like DNA-binding domain superfamily/Winged helix DNA-binding domain"/>
    <property type="match status" value="1"/>
</dbReference>
<dbReference type="Pfam" id="PF00392">
    <property type="entry name" value="GntR"/>
    <property type="match status" value="1"/>
</dbReference>
<dbReference type="PANTHER" id="PTHR38445:SF9">
    <property type="entry name" value="HTH-TYPE TRANSCRIPTIONAL REPRESSOR YTRA"/>
    <property type="match status" value="1"/>
</dbReference>
<evidence type="ECO:0000313" key="5">
    <source>
        <dbReference type="EMBL" id="NBI35218.1"/>
    </source>
</evidence>
<accession>A0A7C9JP24</accession>
<dbReference type="PROSITE" id="PS50949">
    <property type="entry name" value="HTH_GNTR"/>
    <property type="match status" value="1"/>
</dbReference>
<dbReference type="CDD" id="cd07377">
    <property type="entry name" value="WHTH_GntR"/>
    <property type="match status" value="1"/>
</dbReference>
<protein>
    <submittedName>
        <fullName evidence="5">GntR family transcriptional regulator</fullName>
    </submittedName>
</protein>
<organism evidence="5">
    <name type="scientific">Muribaculaceae bacterium Z82</name>
    <dbReference type="NCBI Taxonomy" id="2304548"/>
    <lineage>
        <taxon>Bacteria</taxon>
        <taxon>Pseudomonadati</taxon>
        <taxon>Bacteroidota</taxon>
        <taxon>Bacteroidia</taxon>
        <taxon>Bacteroidales</taxon>
        <taxon>Muribaculaceae</taxon>
    </lineage>
</organism>
<dbReference type="GO" id="GO:0003700">
    <property type="term" value="F:DNA-binding transcription factor activity"/>
    <property type="evidence" value="ECO:0007669"/>
    <property type="project" value="InterPro"/>
</dbReference>
<gene>
    <name evidence="5" type="ORF">D1639_09315</name>
</gene>